<accession>A0A813Y794</accession>
<dbReference type="OrthoDB" id="10580064at2759"/>
<evidence type="ECO:0000313" key="3">
    <source>
        <dbReference type="EMBL" id="CAF0878243.1"/>
    </source>
</evidence>
<keyword evidence="2" id="KW-0812">Transmembrane</keyword>
<sequence length="569" mass="65209">MLGNSQKSKISGKNRASKTVYLRAQSLNDYNSQDNCISYECRNVTGKHLRIHREPPIFRLSPPPNPLKFLNLNEIFENYEINEYSKEKFLLYFLNYQNSDDLKDKCSNLRIHLLADEPMLFDSKNLFQQKTGLLEIPKNLNKKIPQNNLVYSISNNFNNRTTTKFNFVTTNNLKNQLPNQSFNNIASASSSNFFNFFNIFLIAITIFLLIGLIVLIVYLFFIKKKTSFKKKNVLSSESTFLSNNGSPNLLPINHQNLMLNSDFNNQSLTEQYQHLLDTSQPYNYMNDSPKLIPPTNLFYSPQNYLIKNLKNENVLFKPNCSSSSTSSSTTTSTTNQKTSSTTSTGMSNSMPLNSHFNSFKAKNKRNKKSETLNRKCSCVSSASTSSNCSNSSSILVKTSNNPESYITLLRPKNEFKNQNINEFCLNPYQQILMDINTGAALSHPYNIIDPNTLNKVALICSHDQQFNTAKLVKIVNLPNYCTTCVHHNHYQQNITSQSFLDTDQHYVNNFLSCEKLDSEQVYEIIDGENENDDLMRNIDKNTKLENSLLSSSLRKKYPRTNPNYQMNKT</sequence>
<keyword evidence="2" id="KW-0472">Membrane</keyword>
<comment type="caution">
    <text evidence="3">The sequence shown here is derived from an EMBL/GenBank/DDBJ whole genome shotgun (WGS) entry which is preliminary data.</text>
</comment>
<protein>
    <submittedName>
        <fullName evidence="3">Uncharacterized protein</fullName>
    </submittedName>
</protein>
<evidence type="ECO:0000313" key="4">
    <source>
        <dbReference type="Proteomes" id="UP000663879"/>
    </source>
</evidence>
<proteinExistence type="predicted"/>
<feature type="compositionally biased region" description="Polar residues" evidence="1">
    <location>
        <begin position="345"/>
        <end position="357"/>
    </location>
</feature>
<reference evidence="3" key="1">
    <citation type="submission" date="2021-02" db="EMBL/GenBank/DDBJ databases">
        <authorList>
            <person name="Nowell W R."/>
        </authorList>
    </citation>
    <scope>NUCLEOTIDE SEQUENCE</scope>
    <source>
        <strain evidence="3">Ploen Becks lab</strain>
    </source>
</reference>
<evidence type="ECO:0000256" key="2">
    <source>
        <dbReference type="SAM" id="Phobius"/>
    </source>
</evidence>
<feature type="region of interest" description="Disordered" evidence="1">
    <location>
        <begin position="319"/>
        <end position="368"/>
    </location>
</feature>
<gene>
    <name evidence="3" type="ORF">OXX778_LOCUS10281</name>
</gene>
<feature type="transmembrane region" description="Helical" evidence="2">
    <location>
        <begin position="196"/>
        <end position="221"/>
    </location>
</feature>
<keyword evidence="4" id="KW-1185">Reference proteome</keyword>
<evidence type="ECO:0000256" key="1">
    <source>
        <dbReference type="SAM" id="MobiDB-lite"/>
    </source>
</evidence>
<organism evidence="3 4">
    <name type="scientific">Brachionus calyciflorus</name>
    <dbReference type="NCBI Taxonomy" id="104777"/>
    <lineage>
        <taxon>Eukaryota</taxon>
        <taxon>Metazoa</taxon>
        <taxon>Spiralia</taxon>
        <taxon>Gnathifera</taxon>
        <taxon>Rotifera</taxon>
        <taxon>Eurotatoria</taxon>
        <taxon>Monogononta</taxon>
        <taxon>Pseudotrocha</taxon>
        <taxon>Ploima</taxon>
        <taxon>Brachionidae</taxon>
        <taxon>Brachionus</taxon>
    </lineage>
</organism>
<feature type="compositionally biased region" description="Low complexity" evidence="1">
    <location>
        <begin position="321"/>
        <end position="344"/>
    </location>
</feature>
<dbReference type="AlphaFoldDB" id="A0A813Y794"/>
<name>A0A813Y794_9BILA</name>
<dbReference type="EMBL" id="CAJNOC010001609">
    <property type="protein sequence ID" value="CAF0878243.1"/>
    <property type="molecule type" value="Genomic_DNA"/>
</dbReference>
<keyword evidence="2" id="KW-1133">Transmembrane helix</keyword>
<dbReference type="Proteomes" id="UP000663879">
    <property type="component" value="Unassembled WGS sequence"/>
</dbReference>